<dbReference type="GeneTree" id="ENSGT00530000063586"/>
<reference evidence="8" key="2">
    <citation type="submission" date="2025-09" db="UniProtKB">
        <authorList>
            <consortium name="Ensembl"/>
        </authorList>
    </citation>
    <scope>IDENTIFICATION</scope>
</reference>
<keyword evidence="5 7" id="KW-0472">Membrane</keyword>
<dbReference type="GO" id="GO:0015485">
    <property type="term" value="F:cholesterol binding"/>
    <property type="evidence" value="ECO:0007669"/>
    <property type="project" value="TreeGrafter"/>
</dbReference>
<evidence type="ECO:0000313" key="8">
    <source>
        <dbReference type="Ensembl" id="ENSHCOP00000015486.1"/>
    </source>
</evidence>
<dbReference type="Ensembl" id="ENSHCOT00000023404.1">
    <property type="protein sequence ID" value="ENSHCOP00000015486.1"/>
    <property type="gene ID" value="ENSHCOG00000019125.1"/>
</dbReference>
<comment type="similarity">
    <text evidence="2">Belongs to the prominin family.</text>
</comment>
<dbReference type="Proteomes" id="UP000264820">
    <property type="component" value="Unplaced"/>
</dbReference>
<evidence type="ECO:0000313" key="9">
    <source>
        <dbReference type="Proteomes" id="UP000264820"/>
    </source>
</evidence>
<dbReference type="Pfam" id="PF05478">
    <property type="entry name" value="Prominin"/>
    <property type="match status" value="3"/>
</dbReference>
<organism evidence="8 9">
    <name type="scientific">Hippocampus comes</name>
    <name type="common">Tiger tail seahorse</name>
    <dbReference type="NCBI Taxonomy" id="109280"/>
    <lineage>
        <taxon>Eukaryota</taxon>
        <taxon>Metazoa</taxon>
        <taxon>Chordata</taxon>
        <taxon>Craniata</taxon>
        <taxon>Vertebrata</taxon>
        <taxon>Euteleostomi</taxon>
        <taxon>Actinopterygii</taxon>
        <taxon>Neopterygii</taxon>
        <taxon>Teleostei</taxon>
        <taxon>Neoteleostei</taxon>
        <taxon>Acanthomorphata</taxon>
        <taxon>Syngnathiaria</taxon>
        <taxon>Syngnathiformes</taxon>
        <taxon>Syngnathoidei</taxon>
        <taxon>Syngnathidae</taxon>
        <taxon>Hippocampus</taxon>
    </lineage>
</organism>
<dbReference type="GO" id="GO:0016324">
    <property type="term" value="C:apical plasma membrane"/>
    <property type="evidence" value="ECO:0007669"/>
    <property type="project" value="TreeGrafter"/>
</dbReference>
<feature type="transmembrane region" description="Helical" evidence="7">
    <location>
        <begin position="250"/>
        <end position="283"/>
    </location>
</feature>
<feature type="transmembrane region" description="Helical" evidence="7">
    <location>
        <begin position="490"/>
        <end position="510"/>
    </location>
</feature>
<reference evidence="8" key="1">
    <citation type="submission" date="2025-08" db="UniProtKB">
        <authorList>
            <consortium name="Ensembl"/>
        </authorList>
    </citation>
    <scope>IDENTIFICATION</scope>
</reference>
<sequence length="526" mass="59152">SCNASCYSAVLFKSQLFLHTNVSTYTLPTYPSSLPHRFLPTAPPTLSPLPPVLAYDIGFVVCAVIGLLYILVMPIVGSVLACCRFAGKCGAEVYLEQTRSILKERRNLYWSTAIITIFLLAGNICMFKSNWEFRARLDQSQIKLNNTFDNIKAFLRNLDKVFSTMPVWGPLGRWTEPRASGKKTPKRSSLTHESRGDKIHCLIGCCFARWGVCVSMCFVVLLVVLCNVLGLILGPLGLKPTQEPTERSNVANCGGIILITGASLSFLVSWLLMLAVTLLFLLGGNVHTLVCKPWSSGELLKVKCLKCLKQQQKLGRNLKDDVRVCSECGKNKSLWSTLQLEQSYGSEINQYLKIDQVNVDSSHSHQTLTFGDDYVHILKHIFLVHSTSRKSIISTSMSPKSSMQNSKRISKTSRRTIYRYAENVRVCVWVLQRKYSSTKSHLETNKPTVQTLNTFFHQMKVEFGRCGPLAEVVDSAQTILCLYLVSSLNAFWFSLGWCVILFIPSIILSVRLAKHYRRMKYADITK</sequence>
<name>A0A3Q2YCD2_HIPCM</name>
<protein>
    <submittedName>
        <fullName evidence="8">Uncharacterized protein</fullName>
    </submittedName>
</protein>
<evidence type="ECO:0000256" key="5">
    <source>
        <dbReference type="ARBA" id="ARBA00023136"/>
    </source>
</evidence>
<accession>A0A3Q2YCD2</accession>
<proteinExistence type="inferred from homology"/>
<dbReference type="GO" id="GO:0005929">
    <property type="term" value="C:cilium"/>
    <property type="evidence" value="ECO:0007669"/>
    <property type="project" value="TreeGrafter"/>
</dbReference>
<evidence type="ECO:0000256" key="2">
    <source>
        <dbReference type="ARBA" id="ARBA00006058"/>
    </source>
</evidence>
<feature type="transmembrane region" description="Helical" evidence="7">
    <location>
        <begin position="108"/>
        <end position="129"/>
    </location>
</feature>
<evidence type="ECO:0000256" key="1">
    <source>
        <dbReference type="ARBA" id="ARBA00004475"/>
    </source>
</evidence>
<dbReference type="OMA" id="XIRETRE"/>
<keyword evidence="9" id="KW-1185">Reference proteome</keyword>
<dbReference type="InterPro" id="IPR008795">
    <property type="entry name" value="Prominin"/>
</dbReference>
<evidence type="ECO:0000256" key="6">
    <source>
        <dbReference type="ARBA" id="ARBA00023180"/>
    </source>
</evidence>
<feature type="transmembrane region" description="Helical" evidence="7">
    <location>
        <begin position="57"/>
        <end position="87"/>
    </location>
</feature>
<comment type="subcellular location">
    <subcellularLocation>
        <location evidence="1">Cell projection</location>
        <location evidence="1">Microvillus membrane</location>
        <topology evidence="1">Multi-pass membrane protein</topology>
    </subcellularLocation>
</comment>
<dbReference type="PANTHER" id="PTHR22730:SF4">
    <property type="entry name" value="PROMININ-1-A-LIKE"/>
    <property type="match status" value="1"/>
</dbReference>
<evidence type="ECO:0000256" key="4">
    <source>
        <dbReference type="ARBA" id="ARBA00022989"/>
    </source>
</evidence>
<keyword evidence="6" id="KW-0325">Glycoprotein</keyword>
<feature type="transmembrane region" description="Helical" evidence="7">
    <location>
        <begin position="218"/>
        <end position="238"/>
    </location>
</feature>
<dbReference type="GO" id="GO:0031528">
    <property type="term" value="C:microvillus membrane"/>
    <property type="evidence" value="ECO:0007669"/>
    <property type="project" value="UniProtKB-SubCell"/>
</dbReference>
<dbReference type="PANTHER" id="PTHR22730">
    <property type="entry name" value="PROMININ PROM PROTEIN"/>
    <property type="match status" value="1"/>
</dbReference>
<dbReference type="GO" id="GO:0071914">
    <property type="term" value="C:prominosome"/>
    <property type="evidence" value="ECO:0007669"/>
    <property type="project" value="TreeGrafter"/>
</dbReference>
<dbReference type="AlphaFoldDB" id="A0A3Q2YCD2"/>
<keyword evidence="3 7" id="KW-0812">Transmembrane</keyword>
<evidence type="ECO:0000256" key="7">
    <source>
        <dbReference type="SAM" id="Phobius"/>
    </source>
</evidence>
<keyword evidence="4 7" id="KW-1133">Transmembrane helix</keyword>
<evidence type="ECO:0000256" key="3">
    <source>
        <dbReference type="ARBA" id="ARBA00022692"/>
    </source>
</evidence>
<dbReference type="GO" id="GO:0009986">
    <property type="term" value="C:cell surface"/>
    <property type="evidence" value="ECO:0007669"/>
    <property type="project" value="TreeGrafter"/>
</dbReference>